<feature type="region of interest" description="Disordered" evidence="1">
    <location>
        <begin position="127"/>
        <end position="161"/>
    </location>
</feature>
<keyword evidence="3" id="KW-1185">Reference proteome</keyword>
<dbReference type="EMBL" id="RJVU01062534">
    <property type="protein sequence ID" value="ROJ29415.1"/>
    <property type="molecule type" value="Genomic_DNA"/>
</dbReference>
<dbReference type="OrthoDB" id="8861212at2759"/>
<comment type="caution">
    <text evidence="2">The sequence shown here is derived from an EMBL/GenBank/DDBJ whole genome shotgun (WGS) entry which is preliminary data.</text>
</comment>
<dbReference type="Gene3D" id="3.90.20.10">
    <property type="match status" value="1"/>
</dbReference>
<evidence type="ECO:0000313" key="2">
    <source>
        <dbReference type="EMBL" id="ROJ29415.1"/>
    </source>
</evidence>
<dbReference type="PANTHER" id="PTHR11505">
    <property type="entry name" value="L1 TRANSPOSABLE ELEMENT-RELATED"/>
    <property type="match status" value="1"/>
</dbReference>
<accession>A0A3N0XSB9</accession>
<evidence type="ECO:0008006" key="4">
    <source>
        <dbReference type="Google" id="ProtNLM"/>
    </source>
</evidence>
<evidence type="ECO:0000313" key="3">
    <source>
        <dbReference type="Proteomes" id="UP000281406"/>
    </source>
</evidence>
<gene>
    <name evidence="2" type="ORF">DPX16_23694</name>
</gene>
<organism evidence="2 3">
    <name type="scientific">Anabarilius grahami</name>
    <name type="common">Kanglang fish</name>
    <name type="synonym">Barilius grahami</name>
    <dbReference type="NCBI Taxonomy" id="495550"/>
    <lineage>
        <taxon>Eukaryota</taxon>
        <taxon>Metazoa</taxon>
        <taxon>Chordata</taxon>
        <taxon>Craniata</taxon>
        <taxon>Vertebrata</taxon>
        <taxon>Euteleostomi</taxon>
        <taxon>Actinopterygii</taxon>
        <taxon>Neopterygii</taxon>
        <taxon>Teleostei</taxon>
        <taxon>Ostariophysi</taxon>
        <taxon>Cypriniformes</taxon>
        <taxon>Xenocyprididae</taxon>
        <taxon>Xenocypridinae</taxon>
        <taxon>Xenocypridinae incertae sedis</taxon>
        <taxon>Anabarilius</taxon>
    </lineage>
</organism>
<protein>
    <recommendedName>
        <fullName evidence="4">LINE-1 type transposase domain-containing protein 1</fullName>
    </recommendedName>
</protein>
<sequence>MNKSRSNRRDAESAASSNANVELQTTSKKDAASDNYVVLQAINSLKEDLIAKIEENAAAQSAELCSQVDQLRTELRNAMERVNARVEAAEERVTGLESAMGGHSDSITTLEKEFTVMKKELAVLKERSEDLEARDPQPRENPTLGPTSSLRNRPTDDNEPPRAFVVRCHYFSEKEDILKKAIEMKLVTTAHGDRIQILPDFTQTVSKQRAAFNEVRSLLRNCEGVRFGLRYPAVLRITTRDGKETSFKDPVKAKDLILKNLTCKDK</sequence>
<evidence type="ECO:0000256" key="1">
    <source>
        <dbReference type="SAM" id="MobiDB-lite"/>
    </source>
</evidence>
<dbReference type="InterPro" id="IPR004244">
    <property type="entry name" value="Transposase_22"/>
</dbReference>
<feature type="region of interest" description="Disordered" evidence="1">
    <location>
        <begin position="1"/>
        <end position="27"/>
    </location>
</feature>
<dbReference type="AlphaFoldDB" id="A0A3N0XSB9"/>
<dbReference type="InterPro" id="IPR042566">
    <property type="entry name" value="L1_C"/>
</dbReference>
<dbReference type="Proteomes" id="UP000281406">
    <property type="component" value="Unassembled WGS sequence"/>
</dbReference>
<proteinExistence type="predicted"/>
<dbReference type="Gene3D" id="3.30.250.20">
    <property type="entry name" value="L1 transposable element, C-terminal domain"/>
    <property type="match status" value="1"/>
</dbReference>
<reference evidence="2 3" key="1">
    <citation type="submission" date="2018-10" db="EMBL/GenBank/DDBJ databases">
        <title>Genome assembly for a Yunnan-Guizhou Plateau 3E fish, Anabarilius grahami (Regan), and its evolutionary and genetic applications.</title>
        <authorList>
            <person name="Jiang W."/>
        </authorList>
    </citation>
    <scope>NUCLEOTIDE SEQUENCE [LARGE SCALE GENOMIC DNA]</scope>
    <source>
        <strain evidence="2">AG-KIZ</strain>
        <tissue evidence="2">Muscle</tissue>
    </source>
</reference>
<feature type="compositionally biased region" description="Basic and acidic residues" evidence="1">
    <location>
        <begin position="127"/>
        <end position="138"/>
    </location>
</feature>
<name>A0A3N0XSB9_ANAGA</name>